<dbReference type="PANTHER" id="PTHR33558">
    <property type="entry name" value="GLUTAREDOXIN-LIKE PROTEIN C5ORF63 HOMOLOG"/>
    <property type="match status" value="1"/>
</dbReference>
<evidence type="ECO:0000256" key="1">
    <source>
        <dbReference type="RuleBase" id="RU363082"/>
    </source>
</evidence>
<dbReference type="Gene3D" id="3.40.30.10">
    <property type="entry name" value="Glutaredoxin"/>
    <property type="match status" value="1"/>
</dbReference>
<dbReference type="InterPro" id="IPR036249">
    <property type="entry name" value="Thioredoxin-like_sf"/>
</dbReference>
<dbReference type="RefSeq" id="XP_069228353.1">
    <property type="nucleotide sequence ID" value="XM_069374385.1"/>
</dbReference>
<dbReference type="InterPro" id="IPR052565">
    <property type="entry name" value="Glutaredoxin-like_YDR286C"/>
</dbReference>
<keyword evidence="1" id="KW-0813">Transport</keyword>
<proteinExistence type="inferred from homology"/>
<gene>
    <name evidence="2" type="ORF">WHR41_05780</name>
</gene>
<dbReference type="Proteomes" id="UP000803884">
    <property type="component" value="Unassembled WGS sequence"/>
</dbReference>
<name>A0AB34KNF0_9PEZI</name>
<comment type="similarity">
    <text evidence="1">Belongs to the glutaredoxin family.</text>
</comment>
<reference evidence="2 3" key="1">
    <citation type="journal article" date="2020" name="Microbiol. Resour. Announc.">
        <title>Draft Genome Sequence of a Cladosporium Species Isolated from the Mesophotic Ascidian Didemnum maculosum.</title>
        <authorList>
            <person name="Gioti A."/>
            <person name="Siaperas R."/>
            <person name="Nikolaivits E."/>
            <person name="Le Goff G."/>
            <person name="Ouazzani J."/>
            <person name="Kotoulas G."/>
            <person name="Topakas E."/>
        </authorList>
    </citation>
    <scope>NUCLEOTIDE SEQUENCE [LARGE SCALE GENOMIC DNA]</scope>
    <source>
        <strain evidence="2 3">TM138-S3</strain>
    </source>
</reference>
<keyword evidence="1" id="KW-0249">Electron transport</keyword>
<evidence type="ECO:0000313" key="3">
    <source>
        <dbReference type="Proteomes" id="UP000803884"/>
    </source>
</evidence>
<organism evidence="2 3">
    <name type="scientific">Cladosporium halotolerans</name>
    <dbReference type="NCBI Taxonomy" id="1052096"/>
    <lineage>
        <taxon>Eukaryota</taxon>
        <taxon>Fungi</taxon>
        <taxon>Dikarya</taxon>
        <taxon>Ascomycota</taxon>
        <taxon>Pezizomycotina</taxon>
        <taxon>Dothideomycetes</taxon>
        <taxon>Dothideomycetidae</taxon>
        <taxon>Cladosporiales</taxon>
        <taxon>Cladosporiaceae</taxon>
        <taxon>Cladosporium</taxon>
    </lineage>
</organism>
<dbReference type="SUPFAM" id="SSF52833">
    <property type="entry name" value="Thioredoxin-like"/>
    <property type="match status" value="1"/>
</dbReference>
<comment type="caution">
    <text evidence="2">The sequence shown here is derived from an EMBL/GenBank/DDBJ whole genome shotgun (WGS) entry which is preliminary data.</text>
</comment>
<evidence type="ECO:0000313" key="2">
    <source>
        <dbReference type="EMBL" id="KAL1585247.1"/>
    </source>
</evidence>
<keyword evidence="3" id="KW-1185">Reference proteome</keyword>
<dbReference type="Pfam" id="PF05768">
    <property type="entry name" value="Glrx-like"/>
    <property type="match status" value="1"/>
</dbReference>
<dbReference type="GeneID" id="96007223"/>
<dbReference type="PANTHER" id="PTHR33558:SF1">
    <property type="entry name" value="GLUTAREDOXIN-LIKE PROTEIN C5ORF63 HOMOLOG"/>
    <property type="match status" value="1"/>
</dbReference>
<dbReference type="AlphaFoldDB" id="A0AB34KNF0"/>
<sequence>MRVSAILRQQWNLRLTFFTRQNCSLCTDAREVLSKVWDKRPFEYTEIDVMAAQQQKWKNLYEFDTPVLHVDKVRENSHNFETSHAAGKLMHRFTEKQVEQLMDQEIMKEPDSYSP</sequence>
<protein>
    <recommendedName>
        <fullName evidence="1">Glutaredoxin-like protein</fullName>
    </recommendedName>
</protein>
<dbReference type="EMBL" id="JAAQHG020000020">
    <property type="protein sequence ID" value="KAL1585247.1"/>
    <property type="molecule type" value="Genomic_DNA"/>
</dbReference>
<dbReference type="InterPro" id="IPR008554">
    <property type="entry name" value="Glutaredoxin-like"/>
</dbReference>
<accession>A0AB34KNF0</accession>